<sequence length="280" mass="33817">MNEKEYITIVNNFKQYMKVIEQVEFMDFNYIHKAIVLCRKTLSKLKKYTVLYQFDSMEEEIGFFKNYKNLVLKNLIYYSELRLIQSQFPELSINSQRDYILRQEHKIKKFFKKHDSLVQYINLELINLDELFFTIRPIKESYSCVLQPGYTDTSFYTHHDFLIAKIKAYDQLLEYLKSKFKSIDDFMRYGKPMHHNKTLHWTGTKTQLTELIYALHAAKTINNGKTDIVEIQRELESIFNIKLNDIYKIYSEIKNRQKSRTKFLEEMIEGLMSEINKSYR</sequence>
<protein>
    <recommendedName>
        <fullName evidence="3">RteC protein</fullName>
    </recommendedName>
</protein>
<name>A0A5B7TQ41_9FLAO</name>
<dbReference type="OrthoDB" id="790983at2"/>
<evidence type="ECO:0008006" key="3">
    <source>
        <dbReference type="Google" id="ProtNLM"/>
    </source>
</evidence>
<gene>
    <name evidence="1" type="ORF">FF125_02120</name>
</gene>
<dbReference type="Proteomes" id="UP000306229">
    <property type="component" value="Chromosome"/>
</dbReference>
<dbReference type="RefSeq" id="WP_138948236.1">
    <property type="nucleotide sequence ID" value="NZ_CP040749.1"/>
</dbReference>
<accession>A0A5B7TQ41</accession>
<organism evidence="1 2">
    <name type="scientific">Aureibaculum algae</name>
    <dbReference type="NCBI Taxonomy" id="2584122"/>
    <lineage>
        <taxon>Bacteria</taxon>
        <taxon>Pseudomonadati</taxon>
        <taxon>Bacteroidota</taxon>
        <taxon>Flavobacteriia</taxon>
        <taxon>Flavobacteriales</taxon>
        <taxon>Flavobacteriaceae</taxon>
        <taxon>Aureibaculum</taxon>
    </lineage>
</organism>
<dbReference type="Pfam" id="PF09357">
    <property type="entry name" value="RteC"/>
    <property type="match status" value="1"/>
</dbReference>
<evidence type="ECO:0000313" key="1">
    <source>
        <dbReference type="EMBL" id="QCX37293.1"/>
    </source>
</evidence>
<dbReference type="AlphaFoldDB" id="A0A5B7TQ41"/>
<proteinExistence type="predicted"/>
<dbReference type="InterPro" id="IPR018534">
    <property type="entry name" value="Tet_reg_excision_RteC"/>
</dbReference>
<evidence type="ECO:0000313" key="2">
    <source>
        <dbReference type="Proteomes" id="UP000306229"/>
    </source>
</evidence>
<dbReference type="KEGG" id="fbe:FF125_02120"/>
<keyword evidence="2" id="KW-1185">Reference proteome</keyword>
<dbReference type="EMBL" id="CP040749">
    <property type="protein sequence ID" value="QCX37293.1"/>
    <property type="molecule type" value="Genomic_DNA"/>
</dbReference>
<reference evidence="1 2" key="1">
    <citation type="submission" date="2019-05" db="EMBL/GenBank/DDBJ databases">
        <title>Algicella ahnfeltiae gen. nov., sp. nov., a novel marine bacterium of the family Flavobacteriaceae isolated from a red alga.</title>
        <authorList>
            <person name="Nedashkovskaya O.I."/>
            <person name="Kukhlevskiy A.D."/>
            <person name="Kim S.-G."/>
            <person name="Zhukova N.V."/>
            <person name="Mikhailov V.V."/>
        </authorList>
    </citation>
    <scope>NUCLEOTIDE SEQUENCE [LARGE SCALE GENOMIC DNA]</scope>
    <source>
        <strain evidence="1 2">10Alg115</strain>
    </source>
</reference>